<dbReference type="AlphaFoldDB" id="A0A6G4ADV8"/>
<dbReference type="InterPro" id="IPR006162">
    <property type="entry name" value="Ppantetheine_attach_site"/>
</dbReference>
<protein>
    <submittedName>
        <fullName evidence="4">Acyl carrier protein</fullName>
    </submittedName>
</protein>
<sequence>MTTFTLDDLVLIMRAGGGADREELEGDILDMPFGDLGYDSLALLEVTTRIENQYGISLPEDIAVPTRTPREAIEQINSVVHAD</sequence>
<comment type="caution">
    <text evidence="4">The sequence shown here is derived from an EMBL/GenBank/DDBJ whole genome shotgun (WGS) entry which is preliminary data.</text>
</comment>
<evidence type="ECO:0000256" key="1">
    <source>
        <dbReference type="ARBA" id="ARBA00022450"/>
    </source>
</evidence>
<evidence type="ECO:0000313" key="5">
    <source>
        <dbReference type="Proteomes" id="UP000476310"/>
    </source>
</evidence>
<dbReference type="RefSeq" id="WP_164427081.1">
    <property type="nucleotide sequence ID" value="NZ_JAAIKT010000013.1"/>
</dbReference>
<dbReference type="Pfam" id="PF00550">
    <property type="entry name" value="PP-binding"/>
    <property type="match status" value="1"/>
</dbReference>
<dbReference type="InterPro" id="IPR036736">
    <property type="entry name" value="ACP-like_sf"/>
</dbReference>
<organism evidence="4 5">
    <name type="scientific">Streptomyces rhizosphaericus</name>
    <dbReference type="NCBI Taxonomy" id="114699"/>
    <lineage>
        <taxon>Bacteria</taxon>
        <taxon>Bacillati</taxon>
        <taxon>Actinomycetota</taxon>
        <taxon>Actinomycetes</taxon>
        <taxon>Kitasatosporales</taxon>
        <taxon>Streptomycetaceae</taxon>
        <taxon>Streptomyces</taxon>
        <taxon>Streptomyces violaceusniger group</taxon>
    </lineage>
</organism>
<dbReference type="EMBL" id="JAAIKT010000013">
    <property type="protein sequence ID" value="NEW71400.1"/>
    <property type="molecule type" value="Genomic_DNA"/>
</dbReference>
<dbReference type="InterPro" id="IPR009081">
    <property type="entry name" value="PP-bd_ACP"/>
</dbReference>
<accession>A0A6G4ADV8</accession>
<proteinExistence type="predicted"/>
<evidence type="ECO:0000313" key="4">
    <source>
        <dbReference type="EMBL" id="NEW71400.1"/>
    </source>
</evidence>
<name>A0A6G4ADV8_9ACTN</name>
<evidence type="ECO:0000259" key="3">
    <source>
        <dbReference type="PROSITE" id="PS50075"/>
    </source>
</evidence>
<dbReference type="Gene3D" id="1.10.1200.10">
    <property type="entry name" value="ACP-like"/>
    <property type="match status" value="1"/>
</dbReference>
<feature type="domain" description="Carrier" evidence="3">
    <location>
        <begin position="1"/>
        <end position="80"/>
    </location>
</feature>
<keyword evidence="1" id="KW-0596">Phosphopantetheine</keyword>
<evidence type="ECO:0000256" key="2">
    <source>
        <dbReference type="ARBA" id="ARBA00022553"/>
    </source>
</evidence>
<dbReference type="PROSITE" id="PS00012">
    <property type="entry name" value="PHOSPHOPANTETHEINE"/>
    <property type="match status" value="1"/>
</dbReference>
<reference evidence="4" key="1">
    <citation type="submission" date="2020-02" db="EMBL/GenBank/DDBJ databases">
        <title>A new Streptomyces sp. for controlling soil-borne diseases.</title>
        <authorList>
            <person name="Li X."/>
            <person name="Tian Y."/>
            <person name="Gao K."/>
        </authorList>
    </citation>
    <scope>NUCLEOTIDE SEQUENCE [LARGE SCALE GENOMIC DNA]</scope>
    <source>
        <strain evidence="4">0250</strain>
    </source>
</reference>
<dbReference type="Proteomes" id="UP000476310">
    <property type="component" value="Unassembled WGS sequence"/>
</dbReference>
<gene>
    <name evidence="4" type="ORF">G4H13_13545</name>
</gene>
<dbReference type="PROSITE" id="PS50075">
    <property type="entry name" value="CARRIER"/>
    <property type="match status" value="1"/>
</dbReference>
<keyword evidence="2" id="KW-0597">Phosphoprotein</keyword>
<dbReference type="SUPFAM" id="SSF47336">
    <property type="entry name" value="ACP-like"/>
    <property type="match status" value="1"/>
</dbReference>
<keyword evidence="5" id="KW-1185">Reference proteome</keyword>